<dbReference type="EMBL" id="AIDX01000001">
    <property type="protein sequence ID" value="EIQ82274.1"/>
    <property type="molecule type" value="Genomic_DNA"/>
</dbReference>
<accession>A0AAV3FTJ7</accession>
<gene>
    <name evidence="1" type="ORF">SCAZ3_07925</name>
</gene>
<proteinExistence type="predicted"/>
<evidence type="ECO:0000313" key="2">
    <source>
        <dbReference type="Proteomes" id="UP000004423"/>
    </source>
</evidence>
<dbReference type="AlphaFoldDB" id="A0AAV3FTJ7"/>
<keyword evidence="1" id="KW-0238">DNA-binding</keyword>
<dbReference type="GeneID" id="93876868"/>
<dbReference type="RefSeq" id="WP_003044258.1">
    <property type="nucleotide sequence ID" value="NZ_AIDX01000001.2"/>
</dbReference>
<name>A0AAV3FTJ7_STRCB</name>
<sequence>MSQLSRFERGQSDISLNKFLVALDRMHVEVKEFMDMASDFKKTEQICFMPQKCPKTQKKAHHTS</sequence>
<reference evidence="1 2" key="1">
    <citation type="journal article" date="2012" name="PLoS ONE">
        <title>Gene Repertoire Evolution of Streptococcus pyogenes Inferred from Phylogenomic Analysis with Streptococcus canis and Streptococcus dysgalactiae.</title>
        <authorList>
            <person name="Lefebure T."/>
            <person name="Richards V.P."/>
            <person name="Lang P."/>
            <person name="Pavinski-Bitar P."/>
            <person name="Stanhope M.J."/>
        </authorList>
    </citation>
    <scope>NUCLEOTIDE SEQUENCE [LARGE SCALE GENOMIC DNA]</scope>
    <source>
        <strain evidence="1 2">FSL Z3-227</strain>
    </source>
</reference>
<evidence type="ECO:0000313" key="1">
    <source>
        <dbReference type="EMBL" id="EIQ82274.1"/>
    </source>
</evidence>
<organism evidence="1 2">
    <name type="scientific">Streptococcus canis FSL Z3-227</name>
    <dbReference type="NCBI Taxonomy" id="482234"/>
    <lineage>
        <taxon>Bacteria</taxon>
        <taxon>Bacillati</taxon>
        <taxon>Bacillota</taxon>
        <taxon>Bacilli</taxon>
        <taxon>Lactobacillales</taxon>
        <taxon>Streptococcaceae</taxon>
        <taxon>Streptococcus</taxon>
    </lineage>
</organism>
<comment type="caution">
    <text evidence="1">The sequence shown here is derived from an EMBL/GenBank/DDBJ whole genome shotgun (WGS) entry which is preliminary data.</text>
</comment>
<protein>
    <submittedName>
        <fullName evidence="1">DNA-binding protein</fullName>
    </submittedName>
</protein>
<dbReference type="GO" id="GO:0003677">
    <property type="term" value="F:DNA binding"/>
    <property type="evidence" value="ECO:0007669"/>
    <property type="project" value="UniProtKB-KW"/>
</dbReference>
<dbReference type="Proteomes" id="UP000004423">
    <property type="component" value="Unassembled WGS sequence"/>
</dbReference>